<dbReference type="InterPro" id="IPR036366">
    <property type="entry name" value="PGBDSf"/>
</dbReference>
<feature type="domain" description="NlpC/P60" evidence="7">
    <location>
        <begin position="196"/>
        <end position="317"/>
    </location>
</feature>
<dbReference type="GeneID" id="86926052"/>
<keyword evidence="4" id="KW-0788">Thiol protease</keyword>
<evidence type="ECO:0000256" key="2">
    <source>
        <dbReference type="ARBA" id="ARBA00022670"/>
    </source>
</evidence>
<evidence type="ECO:0000313" key="8">
    <source>
        <dbReference type="EMBL" id="PAF25554.1"/>
    </source>
</evidence>
<dbReference type="PANTHER" id="PTHR47053">
    <property type="entry name" value="MUREIN DD-ENDOPEPTIDASE MEPH-RELATED"/>
    <property type="match status" value="1"/>
</dbReference>
<dbReference type="Pfam" id="PF00877">
    <property type="entry name" value="NLPC_P60"/>
    <property type="match status" value="1"/>
</dbReference>
<dbReference type="GO" id="GO:0006508">
    <property type="term" value="P:proteolysis"/>
    <property type="evidence" value="ECO:0007669"/>
    <property type="project" value="UniProtKB-KW"/>
</dbReference>
<keyword evidence="3" id="KW-0378">Hydrolase</keyword>
<dbReference type="GO" id="GO:0008234">
    <property type="term" value="F:cysteine-type peptidase activity"/>
    <property type="evidence" value="ECO:0007669"/>
    <property type="project" value="UniProtKB-KW"/>
</dbReference>
<dbReference type="InterPro" id="IPR036365">
    <property type="entry name" value="PGBD-like_sf"/>
</dbReference>
<reference evidence="8 9" key="1">
    <citation type="submission" date="2017-07" db="EMBL/GenBank/DDBJ databases">
        <title>Isolation and whole genome analysis of endospore-forming bacteria from heroin.</title>
        <authorList>
            <person name="Kalinowski J."/>
            <person name="Ahrens B."/>
            <person name="Al-Dilaimi A."/>
            <person name="Winkler A."/>
            <person name="Wibberg D."/>
            <person name="Schleenbecker U."/>
            <person name="Ruckert C."/>
            <person name="Wolfel R."/>
            <person name="Grass G."/>
        </authorList>
    </citation>
    <scope>NUCLEOTIDE SEQUENCE [LARGE SCALE GENOMIC DNA]</scope>
    <source>
        <strain evidence="8 9">7523-2</strain>
    </source>
</reference>
<evidence type="ECO:0000256" key="5">
    <source>
        <dbReference type="SAM" id="MobiDB-lite"/>
    </source>
</evidence>
<dbReference type="Proteomes" id="UP000216133">
    <property type="component" value="Unassembled WGS sequence"/>
</dbReference>
<feature type="region of interest" description="Disordered" evidence="5">
    <location>
        <begin position="124"/>
        <end position="200"/>
    </location>
</feature>
<evidence type="ECO:0000256" key="1">
    <source>
        <dbReference type="ARBA" id="ARBA00007074"/>
    </source>
</evidence>
<evidence type="ECO:0000256" key="6">
    <source>
        <dbReference type="SAM" id="SignalP"/>
    </source>
</evidence>
<feature type="chain" id="PRO_5012447668" description="NlpC/P60 domain-containing protein" evidence="6">
    <location>
        <begin position="34"/>
        <end position="317"/>
    </location>
</feature>
<dbReference type="PROSITE" id="PS51935">
    <property type="entry name" value="NLPC_P60"/>
    <property type="match status" value="1"/>
</dbReference>
<gene>
    <name evidence="8" type="ORF">CHH61_13025</name>
</gene>
<dbReference type="Gene3D" id="3.90.1720.10">
    <property type="entry name" value="endopeptidase domain like (from Nostoc punctiforme)"/>
    <property type="match status" value="1"/>
</dbReference>
<evidence type="ECO:0000256" key="4">
    <source>
        <dbReference type="ARBA" id="ARBA00022807"/>
    </source>
</evidence>
<keyword evidence="2" id="KW-0645">Protease</keyword>
<protein>
    <recommendedName>
        <fullName evidence="7">NlpC/P60 domain-containing protein</fullName>
    </recommendedName>
</protein>
<feature type="compositionally biased region" description="Low complexity" evidence="5">
    <location>
        <begin position="133"/>
        <end position="197"/>
    </location>
</feature>
<dbReference type="InterPro" id="IPR002477">
    <property type="entry name" value="Peptidoglycan-bd-like"/>
</dbReference>
<proteinExistence type="inferred from homology"/>
<dbReference type="EMBL" id="NPBS01000067">
    <property type="protein sequence ID" value="PAF25554.1"/>
    <property type="molecule type" value="Genomic_DNA"/>
</dbReference>
<dbReference type="PANTHER" id="PTHR47053:SF1">
    <property type="entry name" value="MUREIN DD-ENDOPEPTIDASE MEPH-RELATED"/>
    <property type="match status" value="1"/>
</dbReference>
<dbReference type="SUPFAM" id="SSF47090">
    <property type="entry name" value="PGBD-like"/>
    <property type="match status" value="1"/>
</dbReference>
<dbReference type="InterPro" id="IPR038765">
    <property type="entry name" value="Papain-like_cys_pep_sf"/>
</dbReference>
<comment type="similarity">
    <text evidence="1">Belongs to the peptidase C40 family.</text>
</comment>
<dbReference type="SUPFAM" id="SSF54001">
    <property type="entry name" value="Cysteine proteinases"/>
    <property type="match status" value="1"/>
</dbReference>
<dbReference type="Pfam" id="PF01471">
    <property type="entry name" value="PG_binding_1"/>
    <property type="match status" value="1"/>
</dbReference>
<feature type="region of interest" description="Disordered" evidence="5">
    <location>
        <begin position="43"/>
        <end position="77"/>
    </location>
</feature>
<dbReference type="InterPro" id="IPR000064">
    <property type="entry name" value="NLP_P60_dom"/>
</dbReference>
<dbReference type="Gene3D" id="1.10.101.10">
    <property type="entry name" value="PGBD-like superfamily/PGBD"/>
    <property type="match status" value="1"/>
</dbReference>
<dbReference type="InterPro" id="IPR051202">
    <property type="entry name" value="Peptidase_C40"/>
</dbReference>
<accession>A0A268RZ74</accession>
<evidence type="ECO:0000259" key="7">
    <source>
        <dbReference type="PROSITE" id="PS51935"/>
    </source>
</evidence>
<sequence length="317" mass="32467">MFKANMKQLIVRTSVVVGLAGTASVATSQSADASVDMNKVNAAEKNQNQAQSETTSESNTVSQEQSTSTTVRFGDRNETVREVQEKLGIPADGIFGPQTEKEVREFQANNGLAADGIVGPATKKALDNGGQVASASEESTTSNETASNETATSETASSESTASVSTASTSESDSSSNEVNEEVSTSVAGTSVTSAPSNSGGLVGVAQSQIGAPYVWGGTTPSGFDCSGFINYVYNSQGISIPRTAQAIYDASAKTSNPSPGDVVFFTGTYNSGSYITHAGIYVGNGQFVHAGSSGVQTASLSSSYWSSHYVGAGSLR</sequence>
<comment type="caution">
    <text evidence="8">The sequence shown here is derived from an EMBL/GenBank/DDBJ whole genome shotgun (WGS) entry which is preliminary data.</text>
</comment>
<feature type="compositionally biased region" description="Low complexity" evidence="5">
    <location>
        <begin position="51"/>
        <end position="70"/>
    </location>
</feature>
<keyword evidence="6" id="KW-0732">Signal</keyword>
<organism evidence="8 9">
    <name type="scientific">Shouchella clausii</name>
    <name type="common">Alkalihalobacillus clausii</name>
    <dbReference type="NCBI Taxonomy" id="79880"/>
    <lineage>
        <taxon>Bacteria</taxon>
        <taxon>Bacillati</taxon>
        <taxon>Bacillota</taxon>
        <taxon>Bacilli</taxon>
        <taxon>Bacillales</taxon>
        <taxon>Bacillaceae</taxon>
        <taxon>Shouchella</taxon>
    </lineage>
</organism>
<evidence type="ECO:0000256" key="3">
    <source>
        <dbReference type="ARBA" id="ARBA00022801"/>
    </source>
</evidence>
<name>A0A268RZ74_SHOCL</name>
<dbReference type="RefSeq" id="WP_094428125.1">
    <property type="nucleotide sequence ID" value="NZ_CP019985.1"/>
</dbReference>
<dbReference type="AlphaFoldDB" id="A0A268RZ74"/>
<feature type="signal peptide" evidence="6">
    <location>
        <begin position="1"/>
        <end position="33"/>
    </location>
</feature>
<evidence type="ECO:0000313" key="9">
    <source>
        <dbReference type="Proteomes" id="UP000216133"/>
    </source>
</evidence>